<feature type="coiled-coil region" evidence="8">
    <location>
        <begin position="544"/>
        <end position="574"/>
    </location>
</feature>
<comment type="caution">
    <text evidence="12">The sequence shown here is derived from an EMBL/GenBank/DDBJ whole genome shotgun (WGS) entry which is preliminary data.</text>
</comment>
<dbReference type="EMBL" id="BRXW01000380">
    <property type="protein sequence ID" value="GMH49224.1"/>
    <property type="molecule type" value="Genomic_DNA"/>
</dbReference>
<keyword evidence="13" id="KW-1185">Reference proteome</keyword>
<evidence type="ECO:0000313" key="12">
    <source>
        <dbReference type="EMBL" id="GMH49224.1"/>
    </source>
</evidence>
<evidence type="ECO:0000259" key="10">
    <source>
        <dbReference type="PROSITE" id="PS50090"/>
    </source>
</evidence>
<dbReference type="OrthoDB" id="1410009at2759"/>
<organism evidence="12 13">
    <name type="scientific">Triparma laevis f. longispina</name>
    <dbReference type="NCBI Taxonomy" id="1714387"/>
    <lineage>
        <taxon>Eukaryota</taxon>
        <taxon>Sar</taxon>
        <taxon>Stramenopiles</taxon>
        <taxon>Ochrophyta</taxon>
        <taxon>Bolidophyceae</taxon>
        <taxon>Parmales</taxon>
        <taxon>Triparmaceae</taxon>
        <taxon>Triparma</taxon>
    </lineage>
</organism>
<dbReference type="GO" id="GO:0005681">
    <property type="term" value="C:spliceosomal complex"/>
    <property type="evidence" value="ECO:0007669"/>
    <property type="project" value="UniProtKB-KW"/>
</dbReference>
<evidence type="ECO:0000256" key="8">
    <source>
        <dbReference type="SAM" id="Coils"/>
    </source>
</evidence>
<feature type="region of interest" description="Disordered" evidence="9">
    <location>
        <begin position="342"/>
        <end position="382"/>
    </location>
</feature>
<feature type="domain" description="HTH myb-type" evidence="11">
    <location>
        <begin position="3"/>
        <end position="58"/>
    </location>
</feature>
<name>A0A9W6ZEU0_9STRA</name>
<dbReference type="CDD" id="cd00167">
    <property type="entry name" value="SANT"/>
    <property type="match status" value="1"/>
</dbReference>
<dbReference type="PROSITE" id="PS51294">
    <property type="entry name" value="HTH_MYB"/>
    <property type="match status" value="2"/>
</dbReference>
<keyword evidence="3" id="KW-0747">Spliceosome</keyword>
<keyword evidence="5" id="KW-0238">DNA-binding</keyword>
<gene>
    <name evidence="12" type="ORF">TrLO_g9968</name>
</gene>
<sequence length="799" mass="87761">MVRVFIKGGVWKNSEDEILKAAVMKYGKQNWDRVASLLNRKSGKQCKSRWFEWLDPSVKKIEWSRSEEEKLLHLAKLMPAQWRTIAPIVGRTAAQCQEKYELLLDAAASNEQQSGLPTDPDGEGKDASTKGQRNVRVGEIDTHPETKPARPDPIDMDEDEIEMLQEARARLANTQGKKAKRKGREKMLAEAKRLADLQKRRELKAAGIISGKARTTVSRKKRKEIDYGVEIPFHKPAPAGFHSVSTEKETTTKIQEDKLRDIDFGKVNEQNMRTRDRENQDAKKKEAQRIKALEKANMQLVVQQVSQANDPLSFRARGTLSMPEPSVSDSELSQVAKMSSQMMLPPPSRTSGNAATNALLGDYSDRPLPTPMRTPAGSEEQNRSDVIMQEAINQRKMNSGQTPLFGDENPELGTGTGYEGAEPSKAGVTPGMTPGGDASVNASVMSHMTGATGVNETPGGGSLKRDQFGLNNRRGAGGDGEDFNDTASFASFASSVRSSAKEQRRAAKKARLDLANALAALPTPQFEYEIAAPVEEDEEGNDGVTDMEEDQEDVENRLAEIKKLETEMEFAARTSVVKRVAELPKVVDFDKSAVGEDEVGKEMLALLNHDAQKYSKKRKNAPASLENIPLKNLEEAKALLTKEGESDMVKDANKLNVSVEDLGGIVAAEILKDAEGMIFVEGKGWLEKAGKGDLVNALKYEYSSIAGALEVLEKKTTKMTKKLEKKMGGYAKKCSVTGGLIKAAYDDVELVKIEKAVYSRLGEAEAEMLSKRIGGLKGEVDGLEKVQNELQGRWAELHA</sequence>
<dbReference type="GO" id="GO:0000398">
    <property type="term" value="P:mRNA splicing, via spliceosome"/>
    <property type="evidence" value="ECO:0007669"/>
    <property type="project" value="InterPro"/>
</dbReference>
<dbReference type="GO" id="GO:0000974">
    <property type="term" value="C:Prp19 complex"/>
    <property type="evidence" value="ECO:0007669"/>
    <property type="project" value="InterPro"/>
</dbReference>
<keyword evidence="4" id="KW-0677">Repeat</keyword>
<dbReference type="GO" id="GO:0003677">
    <property type="term" value="F:DNA binding"/>
    <property type="evidence" value="ECO:0007669"/>
    <property type="project" value="UniProtKB-KW"/>
</dbReference>
<evidence type="ECO:0000256" key="1">
    <source>
        <dbReference type="ARBA" id="ARBA00010506"/>
    </source>
</evidence>
<keyword evidence="8" id="KW-0175">Coiled coil</keyword>
<accession>A0A9W6ZEU0</accession>
<keyword evidence="2" id="KW-0507">mRNA processing</keyword>
<evidence type="ECO:0000259" key="11">
    <source>
        <dbReference type="PROSITE" id="PS51294"/>
    </source>
</evidence>
<dbReference type="SMART" id="SM00717">
    <property type="entry name" value="SANT"/>
    <property type="match status" value="2"/>
</dbReference>
<dbReference type="InterPro" id="IPR017930">
    <property type="entry name" value="Myb_dom"/>
</dbReference>
<dbReference type="Pfam" id="PF00249">
    <property type="entry name" value="Myb_DNA-binding"/>
    <property type="match status" value="2"/>
</dbReference>
<dbReference type="Proteomes" id="UP001165122">
    <property type="component" value="Unassembled WGS sequence"/>
</dbReference>
<feature type="region of interest" description="Disordered" evidence="9">
    <location>
        <begin position="110"/>
        <end position="134"/>
    </location>
</feature>
<evidence type="ECO:0000256" key="5">
    <source>
        <dbReference type="ARBA" id="ARBA00023125"/>
    </source>
</evidence>
<feature type="domain" description="Myb-like" evidence="10">
    <location>
        <begin position="3"/>
        <end position="54"/>
    </location>
</feature>
<keyword evidence="6" id="KW-0508">mRNA splicing</keyword>
<dbReference type="Gene3D" id="1.10.10.60">
    <property type="entry name" value="Homeodomain-like"/>
    <property type="match status" value="2"/>
</dbReference>
<evidence type="ECO:0000256" key="4">
    <source>
        <dbReference type="ARBA" id="ARBA00022737"/>
    </source>
</evidence>
<proteinExistence type="inferred from homology"/>
<evidence type="ECO:0000256" key="6">
    <source>
        <dbReference type="ARBA" id="ARBA00023187"/>
    </source>
</evidence>
<dbReference type="InterPro" id="IPR001005">
    <property type="entry name" value="SANT/Myb"/>
</dbReference>
<comment type="similarity">
    <text evidence="1">Belongs to the CEF1 family.</text>
</comment>
<evidence type="ECO:0000256" key="7">
    <source>
        <dbReference type="ARBA" id="ARBA00023242"/>
    </source>
</evidence>
<dbReference type="InterPro" id="IPR021786">
    <property type="entry name" value="Cdc5p/Cef1_C"/>
</dbReference>
<dbReference type="InterPro" id="IPR047240">
    <property type="entry name" value="SANT_CDC5L_II"/>
</dbReference>
<keyword evidence="7" id="KW-0539">Nucleus</keyword>
<evidence type="ECO:0000313" key="13">
    <source>
        <dbReference type="Proteomes" id="UP001165122"/>
    </source>
</evidence>
<reference evidence="13" key="1">
    <citation type="journal article" date="2023" name="Commun. Biol.">
        <title>Genome analysis of Parmales, the sister group of diatoms, reveals the evolutionary specialization of diatoms from phago-mixotrophs to photoautotrophs.</title>
        <authorList>
            <person name="Ban H."/>
            <person name="Sato S."/>
            <person name="Yoshikawa S."/>
            <person name="Yamada K."/>
            <person name="Nakamura Y."/>
            <person name="Ichinomiya M."/>
            <person name="Sato N."/>
            <person name="Blanc-Mathieu R."/>
            <person name="Endo H."/>
            <person name="Kuwata A."/>
            <person name="Ogata H."/>
        </authorList>
    </citation>
    <scope>NUCLEOTIDE SEQUENCE [LARGE SCALE GENOMIC DNA]</scope>
    <source>
        <strain evidence="13">NIES 3700</strain>
    </source>
</reference>
<feature type="domain" description="Myb-like" evidence="10">
    <location>
        <begin position="55"/>
        <end position="104"/>
    </location>
</feature>
<dbReference type="FunFam" id="1.10.10.60:FF:000021">
    <property type="entry name" value="CDC5 cell division cycle 5-like"/>
    <property type="match status" value="1"/>
</dbReference>
<dbReference type="InterPro" id="IPR047242">
    <property type="entry name" value="CDC5L/Cef1"/>
</dbReference>
<evidence type="ECO:0000256" key="3">
    <source>
        <dbReference type="ARBA" id="ARBA00022728"/>
    </source>
</evidence>
<dbReference type="PANTHER" id="PTHR45885">
    <property type="entry name" value="CELL DIVISION CYCLE 5-LIKE PROTEIN"/>
    <property type="match status" value="1"/>
</dbReference>
<dbReference type="CDD" id="cd11659">
    <property type="entry name" value="SANT_CDC5_II"/>
    <property type="match status" value="1"/>
</dbReference>
<dbReference type="PROSITE" id="PS50090">
    <property type="entry name" value="MYB_LIKE"/>
    <property type="match status" value="2"/>
</dbReference>
<evidence type="ECO:0000256" key="9">
    <source>
        <dbReference type="SAM" id="MobiDB-lite"/>
    </source>
</evidence>
<dbReference type="InterPro" id="IPR009057">
    <property type="entry name" value="Homeodomain-like_sf"/>
</dbReference>
<dbReference type="Pfam" id="PF11831">
    <property type="entry name" value="Myb_Cef"/>
    <property type="match status" value="1"/>
</dbReference>
<dbReference type="PANTHER" id="PTHR45885:SF1">
    <property type="entry name" value="CELL DIVISION CYCLE 5-LIKE PROTEIN"/>
    <property type="match status" value="1"/>
</dbReference>
<dbReference type="AlphaFoldDB" id="A0A9W6ZEU0"/>
<feature type="domain" description="HTH myb-type" evidence="11">
    <location>
        <begin position="59"/>
        <end position="108"/>
    </location>
</feature>
<protein>
    <submittedName>
        <fullName evidence="12">Uncharacterized protein</fullName>
    </submittedName>
</protein>
<feature type="region of interest" description="Disordered" evidence="9">
    <location>
        <begin position="399"/>
        <end position="484"/>
    </location>
</feature>
<evidence type="ECO:0000256" key="2">
    <source>
        <dbReference type="ARBA" id="ARBA00022664"/>
    </source>
</evidence>
<dbReference type="SUPFAM" id="SSF46689">
    <property type="entry name" value="Homeodomain-like"/>
    <property type="match status" value="1"/>
</dbReference>